<dbReference type="Gene3D" id="3.30.200.20">
    <property type="entry name" value="Phosphorylase Kinase, domain 1"/>
    <property type="match status" value="1"/>
</dbReference>
<keyword evidence="11" id="KW-0472">Membrane</keyword>
<evidence type="ECO:0000259" key="12">
    <source>
        <dbReference type="PROSITE" id="PS50011"/>
    </source>
</evidence>
<evidence type="ECO:0000256" key="2">
    <source>
        <dbReference type="ARBA" id="ARBA00022527"/>
    </source>
</evidence>
<dbReference type="Pfam" id="PF00069">
    <property type="entry name" value="Pkinase"/>
    <property type="match status" value="1"/>
</dbReference>
<feature type="binding site" evidence="9">
    <location>
        <position position="168"/>
    </location>
    <ligand>
        <name>ATP</name>
        <dbReference type="ChEBI" id="CHEBI:30616"/>
    </ligand>
</feature>
<feature type="transmembrane region" description="Helical" evidence="11">
    <location>
        <begin position="20"/>
        <end position="39"/>
    </location>
</feature>
<dbReference type="AlphaFoldDB" id="A0AAQ3PUV5"/>
<dbReference type="InterPro" id="IPR017441">
    <property type="entry name" value="Protein_kinase_ATP_BS"/>
</dbReference>
<evidence type="ECO:0000256" key="1">
    <source>
        <dbReference type="ARBA" id="ARBA00012513"/>
    </source>
</evidence>
<dbReference type="SUPFAM" id="SSF56112">
    <property type="entry name" value="Protein kinase-like (PK-like)"/>
    <property type="match status" value="1"/>
</dbReference>
<dbReference type="FunFam" id="1.10.510.10:FF:001023">
    <property type="entry name" value="Os07g0541700 protein"/>
    <property type="match status" value="1"/>
</dbReference>
<evidence type="ECO:0000256" key="4">
    <source>
        <dbReference type="ARBA" id="ARBA00022741"/>
    </source>
</evidence>
<comment type="catalytic activity">
    <reaction evidence="7">
        <text>L-threonyl-[protein] + ATP = O-phospho-L-threonyl-[protein] + ADP + H(+)</text>
        <dbReference type="Rhea" id="RHEA:46608"/>
        <dbReference type="Rhea" id="RHEA-COMP:11060"/>
        <dbReference type="Rhea" id="RHEA-COMP:11605"/>
        <dbReference type="ChEBI" id="CHEBI:15378"/>
        <dbReference type="ChEBI" id="CHEBI:30013"/>
        <dbReference type="ChEBI" id="CHEBI:30616"/>
        <dbReference type="ChEBI" id="CHEBI:61977"/>
        <dbReference type="ChEBI" id="CHEBI:456216"/>
        <dbReference type="EC" id="2.7.11.1"/>
    </reaction>
</comment>
<keyword evidence="5" id="KW-0418">Kinase</keyword>
<keyword evidence="11" id="KW-1133">Transmembrane helix</keyword>
<dbReference type="EMBL" id="CP144745">
    <property type="protein sequence ID" value="WVZ53392.1"/>
    <property type="molecule type" value="Genomic_DNA"/>
</dbReference>
<dbReference type="InterPro" id="IPR011009">
    <property type="entry name" value="Kinase-like_dom_sf"/>
</dbReference>
<evidence type="ECO:0000256" key="3">
    <source>
        <dbReference type="ARBA" id="ARBA00022679"/>
    </source>
</evidence>
<dbReference type="GO" id="GO:0004674">
    <property type="term" value="F:protein serine/threonine kinase activity"/>
    <property type="evidence" value="ECO:0007669"/>
    <property type="project" value="UniProtKB-KW"/>
</dbReference>
<gene>
    <name evidence="13" type="ORF">U9M48_004341</name>
</gene>
<organism evidence="13 14">
    <name type="scientific">Paspalum notatum var. saurae</name>
    <dbReference type="NCBI Taxonomy" id="547442"/>
    <lineage>
        <taxon>Eukaryota</taxon>
        <taxon>Viridiplantae</taxon>
        <taxon>Streptophyta</taxon>
        <taxon>Embryophyta</taxon>
        <taxon>Tracheophyta</taxon>
        <taxon>Spermatophyta</taxon>
        <taxon>Magnoliopsida</taxon>
        <taxon>Liliopsida</taxon>
        <taxon>Poales</taxon>
        <taxon>Poaceae</taxon>
        <taxon>PACMAD clade</taxon>
        <taxon>Panicoideae</taxon>
        <taxon>Andropogonodae</taxon>
        <taxon>Paspaleae</taxon>
        <taxon>Paspalinae</taxon>
        <taxon>Paspalum</taxon>
    </lineage>
</organism>
<dbReference type="PROSITE" id="PS00107">
    <property type="entry name" value="PROTEIN_KINASE_ATP"/>
    <property type="match status" value="1"/>
</dbReference>
<evidence type="ECO:0000256" key="9">
    <source>
        <dbReference type="PROSITE-ProRule" id="PRU10141"/>
    </source>
</evidence>
<comment type="similarity">
    <text evidence="10">Belongs to the protein kinase superfamily.</text>
</comment>
<reference evidence="13 14" key="1">
    <citation type="submission" date="2024-02" db="EMBL/GenBank/DDBJ databases">
        <title>High-quality chromosome-scale genome assembly of Pensacola bahiagrass (Paspalum notatum Flugge var. saurae).</title>
        <authorList>
            <person name="Vega J.M."/>
            <person name="Podio M."/>
            <person name="Orjuela J."/>
            <person name="Siena L.A."/>
            <person name="Pessino S.C."/>
            <person name="Combes M.C."/>
            <person name="Mariac C."/>
            <person name="Albertini E."/>
            <person name="Pupilli F."/>
            <person name="Ortiz J.P.A."/>
            <person name="Leblanc O."/>
        </authorList>
    </citation>
    <scope>NUCLEOTIDE SEQUENCE [LARGE SCALE GENOMIC DNA]</scope>
    <source>
        <strain evidence="13">R1</strain>
        <tissue evidence="13">Leaf</tissue>
    </source>
</reference>
<proteinExistence type="inferred from homology"/>
<keyword evidence="6 9" id="KW-0067">ATP-binding</keyword>
<dbReference type="PROSITE" id="PS50011">
    <property type="entry name" value="PROTEIN_KINASE_DOM"/>
    <property type="match status" value="1"/>
</dbReference>
<name>A0AAQ3PUV5_PASNO</name>
<dbReference type="InterPro" id="IPR008271">
    <property type="entry name" value="Ser/Thr_kinase_AS"/>
</dbReference>
<evidence type="ECO:0000256" key="6">
    <source>
        <dbReference type="ARBA" id="ARBA00022840"/>
    </source>
</evidence>
<sequence length="445" mass="50376">MLPEHCTCGREDDHGFVDTVAGIFRACIVLVLPALTYLLGRSHGRINKRETKLARRPTKDAFTSEIEAYLFSPPTSLTNSASDMIDSSSRTTQEGTYVSTVQRTLSYGKTIEHKALEQLLIDGRAKPMMLSYEVLEHITNNFSEVIGSGGSGEVYMGFLENGNVAVKKLYNTDAFTEKQFEDELTCLIRVEHKNIVRLLGYCSDIQQKLVEYGGRHVLADIRRRFLCLEYAPNKSLDDYLKDECRGHDWDTRYQFIEGICQGLHYLHKKESITHMDLKPGNILLDANMVPKITDFGLSRRFSGADSRIITKHLCGSRGYIAPELLERGEISLKSDIFSLGIIIINILRGSTSLSHFENWHESLDVDCPRFKRCIEIAQLCVNDDPRKRPTMDYIMGMLNANEKQFGPSSVPMLAPPVFENKALPEKVKEGTVITNTFFRRVCGNR</sequence>
<evidence type="ECO:0000256" key="5">
    <source>
        <dbReference type="ARBA" id="ARBA00022777"/>
    </source>
</evidence>
<protein>
    <recommendedName>
        <fullName evidence="1">non-specific serine/threonine protein kinase</fullName>
        <ecNumber evidence="1">2.7.11.1</ecNumber>
    </recommendedName>
</protein>
<dbReference type="Gene3D" id="1.10.510.10">
    <property type="entry name" value="Transferase(Phosphotransferase) domain 1"/>
    <property type="match status" value="1"/>
</dbReference>
<evidence type="ECO:0000256" key="10">
    <source>
        <dbReference type="RuleBase" id="RU000304"/>
    </source>
</evidence>
<dbReference type="GO" id="GO:0005524">
    <property type="term" value="F:ATP binding"/>
    <property type="evidence" value="ECO:0007669"/>
    <property type="project" value="UniProtKB-UniRule"/>
</dbReference>
<dbReference type="EC" id="2.7.11.1" evidence="1"/>
<dbReference type="PANTHER" id="PTHR45707">
    <property type="entry name" value="C2 CALCIUM/LIPID-BINDING PLANT PHOSPHORIBOSYLTRANSFERASE FAMILY PROTEIN"/>
    <property type="match status" value="1"/>
</dbReference>
<dbReference type="Proteomes" id="UP001341281">
    <property type="component" value="Chromosome 01"/>
</dbReference>
<dbReference type="PANTHER" id="PTHR45707:SF43">
    <property type="entry name" value="PROTEIN KINASE DOMAIN-CONTAINING PROTEIN"/>
    <property type="match status" value="1"/>
</dbReference>
<keyword evidence="11" id="KW-0812">Transmembrane</keyword>
<evidence type="ECO:0000256" key="8">
    <source>
        <dbReference type="ARBA" id="ARBA00048679"/>
    </source>
</evidence>
<dbReference type="InterPro" id="IPR000719">
    <property type="entry name" value="Prot_kinase_dom"/>
</dbReference>
<evidence type="ECO:0000313" key="13">
    <source>
        <dbReference type="EMBL" id="WVZ53392.1"/>
    </source>
</evidence>
<keyword evidence="4 9" id="KW-0547">Nucleotide-binding</keyword>
<accession>A0AAQ3PUV5</accession>
<keyword evidence="3" id="KW-0808">Transferase</keyword>
<comment type="catalytic activity">
    <reaction evidence="8">
        <text>L-seryl-[protein] + ATP = O-phospho-L-seryl-[protein] + ADP + H(+)</text>
        <dbReference type="Rhea" id="RHEA:17989"/>
        <dbReference type="Rhea" id="RHEA-COMP:9863"/>
        <dbReference type="Rhea" id="RHEA-COMP:11604"/>
        <dbReference type="ChEBI" id="CHEBI:15378"/>
        <dbReference type="ChEBI" id="CHEBI:29999"/>
        <dbReference type="ChEBI" id="CHEBI:30616"/>
        <dbReference type="ChEBI" id="CHEBI:83421"/>
        <dbReference type="ChEBI" id="CHEBI:456216"/>
        <dbReference type="EC" id="2.7.11.1"/>
    </reaction>
</comment>
<keyword evidence="2 10" id="KW-0723">Serine/threonine-protein kinase</keyword>
<evidence type="ECO:0000256" key="11">
    <source>
        <dbReference type="SAM" id="Phobius"/>
    </source>
</evidence>
<evidence type="ECO:0000313" key="14">
    <source>
        <dbReference type="Proteomes" id="UP001341281"/>
    </source>
</evidence>
<feature type="domain" description="Protein kinase" evidence="12">
    <location>
        <begin position="140"/>
        <end position="405"/>
    </location>
</feature>
<dbReference type="PROSITE" id="PS00108">
    <property type="entry name" value="PROTEIN_KINASE_ST"/>
    <property type="match status" value="1"/>
</dbReference>
<keyword evidence="14" id="KW-1185">Reference proteome</keyword>
<dbReference type="SMART" id="SM00220">
    <property type="entry name" value="S_TKc"/>
    <property type="match status" value="1"/>
</dbReference>
<evidence type="ECO:0000256" key="7">
    <source>
        <dbReference type="ARBA" id="ARBA00047899"/>
    </source>
</evidence>